<sequence>MRTYAGSSVYMAPEFREQELAYTNAVDMWSFGVIAVEYLTHLGTRLDGWDAKLAPTKSQHQGWVDGVLRKRMADAPKEFRHLLLGLLYEKPEDRWTAIDCEQWLWENASANTGSSRKRRVSSLQE</sequence>
<evidence type="ECO:0000259" key="1">
    <source>
        <dbReference type="PROSITE" id="PS50011"/>
    </source>
</evidence>
<dbReference type="InterPro" id="IPR011009">
    <property type="entry name" value="Kinase-like_dom_sf"/>
</dbReference>
<dbReference type="GeneID" id="27354945"/>
<dbReference type="Gene3D" id="1.10.510.10">
    <property type="entry name" value="Transferase(Phosphotransferase) domain 1"/>
    <property type="match status" value="1"/>
</dbReference>
<dbReference type="Proteomes" id="UP000053342">
    <property type="component" value="Unassembled WGS sequence"/>
</dbReference>
<gene>
    <name evidence="2" type="ORF">PV06_02871</name>
</gene>
<dbReference type="HOGENOM" id="CLU_1992656_0_0_1"/>
<feature type="domain" description="Protein kinase" evidence="1">
    <location>
        <begin position="1"/>
        <end position="104"/>
    </location>
</feature>
<dbReference type="Pfam" id="PF00069">
    <property type="entry name" value="Pkinase"/>
    <property type="match status" value="1"/>
</dbReference>
<accession>A0A0D2DND3</accession>
<proteinExistence type="predicted"/>
<dbReference type="RefSeq" id="XP_016264614.1">
    <property type="nucleotide sequence ID" value="XM_016403609.1"/>
</dbReference>
<dbReference type="SUPFAM" id="SSF56112">
    <property type="entry name" value="Protein kinase-like (PK-like)"/>
    <property type="match status" value="1"/>
</dbReference>
<dbReference type="AlphaFoldDB" id="A0A0D2DND3"/>
<dbReference type="STRING" id="215243.A0A0D2DND3"/>
<organism evidence="2 3">
    <name type="scientific">Exophiala oligosperma</name>
    <dbReference type="NCBI Taxonomy" id="215243"/>
    <lineage>
        <taxon>Eukaryota</taxon>
        <taxon>Fungi</taxon>
        <taxon>Dikarya</taxon>
        <taxon>Ascomycota</taxon>
        <taxon>Pezizomycotina</taxon>
        <taxon>Eurotiomycetes</taxon>
        <taxon>Chaetothyriomycetidae</taxon>
        <taxon>Chaetothyriales</taxon>
        <taxon>Herpotrichiellaceae</taxon>
        <taxon>Exophiala</taxon>
    </lineage>
</organism>
<dbReference type="EMBL" id="KN847334">
    <property type="protein sequence ID" value="KIW44398.1"/>
    <property type="molecule type" value="Genomic_DNA"/>
</dbReference>
<dbReference type="PROSITE" id="PS50011">
    <property type="entry name" value="PROTEIN_KINASE_DOM"/>
    <property type="match status" value="1"/>
</dbReference>
<dbReference type="GO" id="GO:0005524">
    <property type="term" value="F:ATP binding"/>
    <property type="evidence" value="ECO:0007669"/>
    <property type="project" value="InterPro"/>
</dbReference>
<reference evidence="2 3" key="1">
    <citation type="submission" date="2015-01" db="EMBL/GenBank/DDBJ databases">
        <title>The Genome Sequence of Exophiala oligosperma CBS72588.</title>
        <authorList>
            <consortium name="The Broad Institute Genomics Platform"/>
            <person name="Cuomo C."/>
            <person name="de Hoog S."/>
            <person name="Gorbushina A."/>
            <person name="Stielow B."/>
            <person name="Teixiera M."/>
            <person name="Abouelleil A."/>
            <person name="Chapman S.B."/>
            <person name="Priest M."/>
            <person name="Young S.K."/>
            <person name="Wortman J."/>
            <person name="Nusbaum C."/>
            <person name="Birren B."/>
        </authorList>
    </citation>
    <scope>NUCLEOTIDE SEQUENCE [LARGE SCALE GENOMIC DNA]</scope>
    <source>
        <strain evidence="2 3">CBS 72588</strain>
    </source>
</reference>
<dbReference type="GO" id="GO:0004672">
    <property type="term" value="F:protein kinase activity"/>
    <property type="evidence" value="ECO:0007669"/>
    <property type="project" value="InterPro"/>
</dbReference>
<dbReference type="InterPro" id="IPR000719">
    <property type="entry name" value="Prot_kinase_dom"/>
</dbReference>
<evidence type="ECO:0000313" key="2">
    <source>
        <dbReference type="EMBL" id="KIW44398.1"/>
    </source>
</evidence>
<dbReference type="VEuPathDB" id="FungiDB:PV06_02871"/>
<keyword evidence="3" id="KW-1185">Reference proteome</keyword>
<evidence type="ECO:0000313" key="3">
    <source>
        <dbReference type="Proteomes" id="UP000053342"/>
    </source>
</evidence>
<dbReference type="OrthoDB" id="4159949at2759"/>
<name>A0A0D2DND3_9EURO</name>
<protein>
    <recommendedName>
        <fullName evidence="1">Protein kinase domain-containing protein</fullName>
    </recommendedName>
</protein>